<protein>
    <submittedName>
        <fullName evidence="1">Uncharacterized protein</fullName>
    </submittedName>
</protein>
<dbReference type="InterPro" id="IPR027417">
    <property type="entry name" value="P-loop_NTPase"/>
</dbReference>
<dbReference type="Proteomes" id="UP000663879">
    <property type="component" value="Unassembled WGS sequence"/>
</dbReference>
<evidence type="ECO:0000313" key="2">
    <source>
        <dbReference type="Proteomes" id="UP000663879"/>
    </source>
</evidence>
<accession>A0A813ZB01</accession>
<dbReference type="PANTHER" id="PTHR47642">
    <property type="entry name" value="ATP-DEPENDENT DNA HELICASE"/>
    <property type="match status" value="1"/>
</dbReference>
<dbReference type="InterPro" id="IPR051055">
    <property type="entry name" value="PIF1_helicase"/>
</dbReference>
<sequence length="111" mass="12473">DRLNWIPINPINVYNHVTNFVRTQFPLRLAYALTIHKSQGQTIDKAAIDLGKKETSLGLTFVALSMLKNFNRITKDFETITGSNKSVTSTVTFDCNCSHSSKIQKLKTKAN</sequence>
<dbReference type="PANTHER" id="PTHR47642:SF5">
    <property type="entry name" value="ATP-DEPENDENT DNA HELICASE"/>
    <property type="match status" value="1"/>
</dbReference>
<gene>
    <name evidence="1" type="ORF">OXX778_LOCUS11228</name>
</gene>
<organism evidence="1 2">
    <name type="scientific">Brachionus calyciflorus</name>
    <dbReference type="NCBI Taxonomy" id="104777"/>
    <lineage>
        <taxon>Eukaryota</taxon>
        <taxon>Metazoa</taxon>
        <taxon>Spiralia</taxon>
        <taxon>Gnathifera</taxon>
        <taxon>Rotifera</taxon>
        <taxon>Eurotatoria</taxon>
        <taxon>Monogononta</taxon>
        <taxon>Pseudotrocha</taxon>
        <taxon>Ploima</taxon>
        <taxon>Brachionidae</taxon>
        <taxon>Brachionus</taxon>
    </lineage>
</organism>
<feature type="non-terminal residue" evidence="1">
    <location>
        <position position="1"/>
    </location>
</feature>
<dbReference type="SUPFAM" id="SSF52540">
    <property type="entry name" value="P-loop containing nucleoside triphosphate hydrolases"/>
    <property type="match status" value="1"/>
</dbReference>
<comment type="caution">
    <text evidence="1">The sequence shown here is derived from an EMBL/GenBank/DDBJ whole genome shotgun (WGS) entry which is preliminary data.</text>
</comment>
<dbReference type="AlphaFoldDB" id="A0A813ZB01"/>
<proteinExistence type="predicted"/>
<keyword evidence="2" id="KW-1185">Reference proteome</keyword>
<name>A0A813ZB01_9BILA</name>
<reference evidence="1" key="1">
    <citation type="submission" date="2021-02" db="EMBL/GenBank/DDBJ databases">
        <authorList>
            <person name="Nowell W R."/>
        </authorList>
    </citation>
    <scope>NUCLEOTIDE SEQUENCE</scope>
    <source>
        <strain evidence="1">Ploen Becks lab</strain>
    </source>
</reference>
<dbReference type="CDD" id="cd18809">
    <property type="entry name" value="SF1_C_RecD"/>
    <property type="match status" value="1"/>
</dbReference>
<dbReference type="OrthoDB" id="10029506at2759"/>
<dbReference type="EMBL" id="CAJNOC010001876">
    <property type="protein sequence ID" value="CAF0897468.1"/>
    <property type="molecule type" value="Genomic_DNA"/>
</dbReference>
<dbReference type="Gene3D" id="3.40.50.300">
    <property type="entry name" value="P-loop containing nucleotide triphosphate hydrolases"/>
    <property type="match status" value="1"/>
</dbReference>
<evidence type="ECO:0000313" key="1">
    <source>
        <dbReference type="EMBL" id="CAF0897468.1"/>
    </source>
</evidence>